<reference evidence="4 5" key="1">
    <citation type="journal article" date="2019" name="Emerg. Microbes Infect.">
        <title>Comprehensive subspecies identification of 175 nontuberculous mycobacteria species based on 7547 genomic profiles.</title>
        <authorList>
            <person name="Matsumoto Y."/>
            <person name="Kinjo T."/>
            <person name="Motooka D."/>
            <person name="Nabeya D."/>
            <person name="Jung N."/>
            <person name="Uechi K."/>
            <person name="Horii T."/>
            <person name="Iida T."/>
            <person name="Fujita J."/>
            <person name="Nakamura S."/>
        </authorList>
    </citation>
    <scope>NUCLEOTIDE SEQUENCE [LARGE SCALE GENOMIC DNA]</scope>
    <source>
        <strain evidence="4 5">JCM 30996</strain>
    </source>
</reference>
<keyword evidence="5" id="KW-1185">Reference proteome</keyword>
<feature type="transmembrane region" description="Helical" evidence="2">
    <location>
        <begin position="86"/>
        <end position="111"/>
    </location>
</feature>
<dbReference type="Pfam" id="PF16751">
    <property type="entry name" value="RsdA_SigD_bd"/>
    <property type="match status" value="1"/>
</dbReference>
<feature type="region of interest" description="Disordered" evidence="1">
    <location>
        <begin position="222"/>
        <end position="378"/>
    </location>
</feature>
<feature type="compositionally biased region" description="Low complexity" evidence="1">
    <location>
        <begin position="365"/>
        <end position="378"/>
    </location>
</feature>
<protein>
    <recommendedName>
        <fullName evidence="3">Anti-sigma-D factor RsdA sigma factor binding region domain-containing protein</fullName>
    </recommendedName>
</protein>
<keyword evidence="2" id="KW-0812">Transmembrane</keyword>
<evidence type="ECO:0000259" key="3">
    <source>
        <dbReference type="Pfam" id="PF16751"/>
    </source>
</evidence>
<evidence type="ECO:0000313" key="5">
    <source>
        <dbReference type="Proteomes" id="UP000465304"/>
    </source>
</evidence>
<feature type="compositionally biased region" description="Low complexity" evidence="1">
    <location>
        <begin position="231"/>
        <end position="347"/>
    </location>
</feature>
<proteinExistence type="predicted"/>
<sequence length="378" mass="38747">MPDFGRWTSNGGDPSLNEINRTDRFLDALAAQEPVYATDRGEAELANLLAGWRDDVRETPMGELLTTNEAAQALDRVTPRGRGRRLSLAVVGSAAAAVLCLGGFGAVVAGAGPGDALYGLRTMLFGEQTTTRDDAVILAAQTEMAQVQELIEQGDWQAAQDKLQTITTTVATVNDVESKQDLVTQWQELTVKVEAQDPAAVVAPGAPPPVFPEVPVVELDPGTLVPLLPGTTETSETTTSETTTSETTTSTSETTSETSTSETATSETSTSPTETSSPVSETPPTTTSPSTTSPSTSPTPTTSRSPVSTTTTTSTSVIAQQSTTAPSPSPAAPSSSAAPSARSTATPVPSPTPTVVPSPTPAPLPTTTTLGVAPVAPG</sequence>
<evidence type="ECO:0000256" key="2">
    <source>
        <dbReference type="SAM" id="Phobius"/>
    </source>
</evidence>
<dbReference type="InterPro" id="IPR031928">
    <property type="entry name" value="RsdA_SigD-bd"/>
</dbReference>
<keyword evidence="2" id="KW-0472">Membrane</keyword>
<gene>
    <name evidence="4" type="ORF">MHIP_22120</name>
</gene>
<comment type="caution">
    <text evidence="4">The sequence shown here is derived from an EMBL/GenBank/DDBJ whole genome shotgun (WGS) entry which is preliminary data.</text>
</comment>
<accession>A0A7I9ZLP5</accession>
<feature type="compositionally biased region" description="Pro residues" evidence="1">
    <location>
        <begin position="348"/>
        <end position="364"/>
    </location>
</feature>
<dbReference type="Gene3D" id="6.10.250.1300">
    <property type="match status" value="1"/>
</dbReference>
<dbReference type="AlphaFoldDB" id="A0A7I9ZLP5"/>
<dbReference type="EMBL" id="BLLB01000002">
    <property type="protein sequence ID" value="GFH01729.1"/>
    <property type="molecule type" value="Genomic_DNA"/>
</dbReference>
<organism evidence="4 5">
    <name type="scientific">Mycolicibacterium hippocampi</name>
    <dbReference type="NCBI Taxonomy" id="659824"/>
    <lineage>
        <taxon>Bacteria</taxon>
        <taxon>Bacillati</taxon>
        <taxon>Actinomycetota</taxon>
        <taxon>Actinomycetes</taxon>
        <taxon>Mycobacteriales</taxon>
        <taxon>Mycobacteriaceae</taxon>
        <taxon>Mycolicibacterium</taxon>
    </lineage>
</organism>
<dbReference type="Proteomes" id="UP000465304">
    <property type="component" value="Unassembled WGS sequence"/>
</dbReference>
<keyword evidence="2" id="KW-1133">Transmembrane helix</keyword>
<name>A0A7I9ZLP5_9MYCO</name>
<feature type="domain" description="Anti-sigma-D factor RsdA sigma factor binding region" evidence="3">
    <location>
        <begin position="15"/>
        <end position="60"/>
    </location>
</feature>
<dbReference type="RefSeq" id="WP_163888465.1">
    <property type="nucleotide sequence ID" value="NZ_BLLB01000002.1"/>
</dbReference>
<evidence type="ECO:0000256" key="1">
    <source>
        <dbReference type="SAM" id="MobiDB-lite"/>
    </source>
</evidence>
<evidence type="ECO:0000313" key="4">
    <source>
        <dbReference type="EMBL" id="GFH01729.1"/>
    </source>
</evidence>